<sequence>MNTILFTILIGAGATATMDLWGIVRAKLFGIPALNFALVGRWLGHMLEGKFRHDSIAAAKRVRGESLIGWSAHYLIGIGFAAILIGLFGEGWIQNPTLLPALFVGVATVVAPFFIMQPGMGAGIAASRTPNPNGAKVQSLVNHSVFGLGLYVSGIVAAAILRY</sequence>
<dbReference type="RefSeq" id="WP_067418650.1">
    <property type="nucleotide sequence ID" value="NZ_LNTY01000049.1"/>
</dbReference>
<feature type="transmembrane region" description="Helical" evidence="1">
    <location>
        <begin position="140"/>
        <end position="161"/>
    </location>
</feature>
<dbReference type="Pfam" id="PF11158">
    <property type="entry name" value="DUF2938"/>
    <property type="match status" value="1"/>
</dbReference>
<keyword evidence="1" id="KW-0472">Membrane</keyword>
<dbReference type="Proteomes" id="UP000070529">
    <property type="component" value="Unassembled WGS sequence"/>
</dbReference>
<feature type="transmembrane region" description="Helical" evidence="1">
    <location>
        <begin position="67"/>
        <end position="89"/>
    </location>
</feature>
<evidence type="ECO:0000313" key="3">
    <source>
        <dbReference type="Proteomes" id="UP000070529"/>
    </source>
</evidence>
<proteinExistence type="predicted"/>
<reference evidence="2 3" key="1">
    <citation type="submission" date="2015-11" db="EMBL/GenBank/DDBJ databases">
        <title>Genomic Taxonomy of the Vibrionaceae.</title>
        <authorList>
            <person name="Gomez-Gil B."/>
            <person name="Enciso-Ibarra J."/>
        </authorList>
    </citation>
    <scope>NUCLEOTIDE SEQUENCE [LARGE SCALE GENOMIC DNA]</scope>
    <source>
        <strain evidence="2 3">CAIM 912</strain>
    </source>
</reference>
<dbReference type="STRING" id="294935.ATN88_15875"/>
<protein>
    <submittedName>
        <fullName evidence="2">Uncharacterized protein</fullName>
    </submittedName>
</protein>
<dbReference type="InterPro" id="IPR021329">
    <property type="entry name" value="DUF2938"/>
</dbReference>
<organism evidence="2 3">
    <name type="scientific">Enterovibrio coralii</name>
    <dbReference type="NCBI Taxonomy" id="294935"/>
    <lineage>
        <taxon>Bacteria</taxon>
        <taxon>Pseudomonadati</taxon>
        <taxon>Pseudomonadota</taxon>
        <taxon>Gammaproteobacteria</taxon>
        <taxon>Vibrionales</taxon>
        <taxon>Vibrionaceae</taxon>
        <taxon>Enterovibrio</taxon>
    </lineage>
</organism>
<dbReference type="OrthoDB" id="9812539at2"/>
<dbReference type="AlphaFoldDB" id="A0A135I5P7"/>
<keyword evidence="1" id="KW-0812">Transmembrane</keyword>
<comment type="caution">
    <text evidence="2">The sequence shown here is derived from an EMBL/GenBank/DDBJ whole genome shotgun (WGS) entry which is preliminary data.</text>
</comment>
<evidence type="ECO:0000313" key="2">
    <source>
        <dbReference type="EMBL" id="KXF80761.1"/>
    </source>
</evidence>
<keyword evidence="3" id="KW-1185">Reference proteome</keyword>
<keyword evidence="1" id="KW-1133">Transmembrane helix</keyword>
<feature type="transmembrane region" description="Helical" evidence="1">
    <location>
        <begin position="101"/>
        <end position="119"/>
    </location>
</feature>
<accession>A0A135I5P7</accession>
<dbReference type="EMBL" id="LNTY01000049">
    <property type="protein sequence ID" value="KXF80761.1"/>
    <property type="molecule type" value="Genomic_DNA"/>
</dbReference>
<name>A0A135I5P7_9GAMM</name>
<gene>
    <name evidence="2" type="ORF">ATN88_15875</name>
</gene>
<evidence type="ECO:0000256" key="1">
    <source>
        <dbReference type="SAM" id="Phobius"/>
    </source>
</evidence>